<dbReference type="RefSeq" id="WP_200467189.1">
    <property type="nucleotide sequence ID" value="NZ_JAENRR010000113.1"/>
</dbReference>
<accession>A0ABS1HQM4</accession>
<keyword evidence="2" id="KW-0732">Signal</keyword>
<organism evidence="3 4">
    <name type="scientific">Carboxylicivirga marina</name>
    <dbReference type="NCBI Taxonomy" id="2800988"/>
    <lineage>
        <taxon>Bacteria</taxon>
        <taxon>Pseudomonadati</taxon>
        <taxon>Bacteroidota</taxon>
        <taxon>Bacteroidia</taxon>
        <taxon>Marinilabiliales</taxon>
        <taxon>Marinilabiliaceae</taxon>
        <taxon>Carboxylicivirga</taxon>
    </lineage>
</organism>
<evidence type="ECO:0008006" key="5">
    <source>
        <dbReference type="Google" id="ProtNLM"/>
    </source>
</evidence>
<evidence type="ECO:0000256" key="2">
    <source>
        <dbReference type="SAM" id="SignalP"/>
    </source>
</evidence>
<keyword evidence="4" id="KW-1185">Reference proteome</keyword>
<feature type="chain" id="PRO_5046075928" description="Outer membrane protein beta-barrel domain-containing protein" evidence="2">
    <location>
        <begin position="24"/>
        <end position="258"/>
    </location>
</feature>
<protein>
    <recommendedName>
        <fullName evidence="5">Outer membrane protein beta-barrel domain-containing protein</fullName>
    </recommendedName>
</protein>
<feature type="compositionally biased region" description="Low complexity" evidence="1">
    <location>
        <begin position="40"/>
        <end position="50"/>
    </location>
</feature>
<evidence type="ECO:0000313" key="3">
    <source>
        <dbReference type="EMBL" id="MBK3519972.1"/>
    </source>
</evidence>
<evidence type="ECO:0000256" key="1">
    <source>
        <dbReference type="SAM" id="MobiDB-lite"/>
    </source>
</evidence>
<feature type="region of interest" description="Disordered" evidence="1">
    <location>
        <begin position="33"/>
        <end position="52"/>
    </location>
</feature>
<proteinExistence type="predicted"/>
<name>A0ABS1HQM4_9BACT</name>
<gene>
    <name evidence="3" type="ORF">JIV24_21715</name>
</gene>
<reference evidence="3 4" key="1">
    <citation type="submission" date="2021-01" db="EMBL/GenBank/DDBJ databases">
        <title>Carboxyliciviraga sp.nov., isolated from coastal sediments.</title>
        <authorList>
            <person name="Lu D."/>
            <person name="Zhang T."/>
        </authorList>
    </citation>
    <scope>NUCLEOTIDE SEQUENCE [LARGE SCALE GENOMIC DNA]</scope>
    <source>
        <strain evidence="3 4">N1Y132</strain>
    </source>
</reference>
<sequence>MKYLLRFSILIMAFCLINHTSLSQVSKIKENVENDDKNSSSKTESSTSISDSEDMSFGESILAEIFFGIIKGISIITVEAQKQVLSDLDKHPNLISVETGIDYGTDFNTLIFNPSLRVNWGIFASDMRYSLIHDYSGSLCTFDWQMAVLRIPIDKIKLNYGIGFTSLSDPPATYFESSIGVDAHLYNNKLNLISCYRWTQKKTEERFRQEFKMTADFQLLNNKNIKLSPMIGITYQNYFKEDEFLMFNIGIKIRFSGD</sequence>
<dbReference type="Proteomes" id="UP000605676">
    <property type="component" value="Unassembled WGS sequence"/>
</dbReference>
<feature type="signal peptide" evidence="2">
    <location>
        <begin position="1"/>
        <end position="23"/>
    </location>
</feature>
<dbReference type="EMBL" id="JAENRR010000113">
    <property type="protein sequence ID" value="MBK3519972.1"/>
    <property type="molecule type" value="Genomic_DNA"/>
</dbReference>
<evidence type="ECO:0000313" key="4">
    <source>
        <dbReference type="Proteomes" id="UP000605676"/>
    </source>
</evidence>
<comment type="caution">
    <text evidence="3">The sequence shown here is derived from an EMBL/GenBank/DDBJ whole genome shotgun (WGS) entry which is preliminary data.</text>
</comment>